<evidence type="ECO:0000256" key="2">
    <source>
        <dbReference type="SAM" id="SignalP"/>
    </source>
</evidence>
<protein>
    <recommendedName>
        <fullName evidence="5">Antifreeze protein</fullName>
    </recommendedName>
</protein>
<sequence>MNKNFILAIAAVSLAALAGCSDSQQASEAQTTQPTAAAAAGSSTEAEAMKTAEELVKSMTPAQKTAAIGDARTAAEAAARAAGQSDALITQAGEAAADAAQKALGVQ</sequence>
<dbReference type="AlphaFoldDB" id="A0A368KAF8"/>
<dbReference type="RefSeq" id="WP_114438575.1">
    <property type="nucleotide sequence ID" value="NZ_QOZG01000001.1"/>
</dbReference>
<feature type="region of interest" description="Disordered" evidence="1">
    <location>
        <begin position="23"/>
        <end position="49"/>
    </location>
</feature>
<accession>A0A368KAF8</accession>
<organism evidence="3 4">
    <name type="scientific">Phyllobacterium salinisoli</name>
    <dbReference type="NCBI Taxonomy" id="1899321"/>
    <lineage>
        <taxon>Bacteria</taxon>
        <taxon>Pseudomonadati</taxon>
        <taxon>Pseudomonadota</taxon>
        <taxon>Alphaproteobacteria</taxon>
        <taxon>Hyphomicrobiales</taxon>
        <taxon>Phyllobacteriaceae</taxon>
        <taxon>Phyllobacterium</taxon>
    </lineage>
</organism>
<dbReference type="EMBL" id="QOZG01000001">
    <property type="protein sequence ID" value="RCS25483.1"/>
    <property type="molecule type" value="Genomic_DNA"/>
</dbReference>
<proteinExistence type="predicted"/>
<comment type="caution">
    <text evidence="3">The sequence shown here is derived from an EMBL/GenBank/DDBJ whole genome shotgun (WGS) entry which is preliminary data.</text>
</comment>
<keyword evidence="2" id="KW-0732">Signal</keyword>
<feature type="compositionally biased region" description="Low complexity" evidence="1">
    <location>
        <begin position="23"/>
        <end position="46"/>
    </location>
</feature>
<dbReference type="PROSITE" id="PS51257">
    <property type="entry name" value="PROKAR_LIPOPROTEIN"/>
    <property type="match status" value="1"/>
</dbReference>
<keyword evidence="4" id="KW-1185">Reference proteome</keyword>
<evidence type="ECO:0000313" key="3">
    <source>
        <dbReference type="EMBL" id="RCS25483.1"/>
    </source>
</evidence>
<evidence type="ECO:0000256" key="1">
    <source>
        <dbReference type="SAM" id="MobiDB-lite"/>
    </source>
</evidence>
<gene>
    <name evidence="3" type="ORF">DUT91_01385</name>
</gene>
<feature type="signal peptide" evidence="2">
    <location>
        <begin position="1"/>
        <end position="18"/>
    </location>
</feature>
<evidence type="ECO:0008006" key="5">
    <source>
        <dbReference type="Google" id="ProtNLM"/>
    </source>
</evidence>
<dbReference type="Proteomes" id="UP000253420">
    <property type="component" value="Unassembled WGS sequence"/>
</dbReference>
<reference evidence="3 4" key="1">
    <citation type="submission" date="2018-07" db="EMBL/GenBank/DDBJ databases">
        <title>The draft genome of Phyllobacterium salinisoli.</title>
        <authorList>
            <person name="Liu L."/>
            <person name="Li L."/>
            <person name="Zhang X."/>
            <person name="Liang L."/>
        </authorList>
    </citation>
    <scope>NUCLEOTIDE SEQUENCE [LARGE SCALE GENOMIC DNA]</scope>
    <source>
        <strain evidence="3 4">LLAN61</strain>
    </source>
</reference>
<name>A0A368KAF8_9HYPH</name>
<evidence type="ECO:0000313" key="4">
    <source>
        <dbReference type="Proteomes" id="UP000253420"/>
    </source>
</evidence>
<feature type="chain" id="PRO_5016611782" description="Antifreeze protein" evidence="2">
    <location>
        <begin position="19"/>
        <end position="107"/>
    </location>
</feature>